<dbReference type="InterPro" id="IPR000253">
    <property type="entry name" value="FHA_dom"/>
</dbReference>
<name>A0A1I0W9V0_9CLOT</name>
<dbReference type="Proteomes" id="UP000198619">
    <property type="component" value="Unassembled WGS sequence"/>
</dbReference>
<organism evidence="2 3">
    <name type="scientific">Clostridium frigidicarnis</name>
    <dbReference type="NCBI Taxonomy" id="84698"/>
    <lineage>
        <taxon>Bacteria</taxon>
        <taxon>Bacillati</taxon>
        <taxon>Bacillota</taxon>
        <taxon>Clostridia</taxon>
        <taxon>Eubacteriales</taxon>
        <taxon>Clostridiaceae</taxon>
        <taxon>Clostridium</taxon>
    </lineage>
</organism>
<dbReference type="SMART" id="SM00240">
    <property type="entry name" value="FHA"/>
    <property type="match status" value="1"/>
</dbReference>
<evidence type="ECO:0000313" key="2">
    <source>
        <dbReference type="EMBL" id="SFA85344.1"/>
    </source>
</evidence>
<accession>A0A1I0W9V0</accession>
<dbReference type="STRING" id="84698.SAMN04488528_1004160"/>
<evidence type="ECO:0000259" key="1">
    <source>
        <dbReference type="PROSITE" id="PS50006"/>
    </source>
</evidence>
<sequence>MNTSGLQELLLKNLKDNELIEIPEIGGIIGRNGDIGTNYFSTNPYISRKHIKIYYLRGSYVIEDLGSINGTKLNGLKLYPNTCVPLHGGDVISLANMNFEVKYR</sequence>
<dbReference type="CDD" id="cd00060">
    <property type="entry name" value="FHA"/>
    <property type="match status" value="1"/>
</dbReference>
<dbReference type="EMBL" id="FOKI01000004">
    <property type="protein sequence ID" value="SFA85344.1"/>
    <property type="molecule type" value="Genomic_DNA"/>
</dbReference>
<dbReference type="OrthoDB" id="9783862at2"/>
<keyword evidence="3" id="KW-1185">Reference proteome</keyword>
<evidence type="ECO:0000313" key="3">
    <source>
        <dbReference type="Proteomes" id="UP000198619"/>
    </source>
</evidence>
<protein>
    <submittedName>
        <fullName evidence="2">FHA domain-containing protein</fullName>
    </submittedName>
</protein>
<dbReference type="PROSITE" id="PS50006">
    <property type="entry name" value="FHA_DOMAIN"/>
    <property type="match status" value="1"/>
</dbReference>
<dbReference type="SUPFAM" id="SSF49879">
    <property type="entry name" value="SMAD/FHA domain"/>
    <property type="match status" value="1"/>
</dbReference>
<dbReference type="Gene3D" id="2.60.200.20">
    <property type="match status" value="1"/>
</dbReference>
<proteinExistence type="predicted"/>
<dbReference type="AlphaFoldDB" id="A0A1I0W9V0"/>
<dbReference type="InterPro" id="IPR008984">
    <property type="entry name" value="SMAD_FHA_dom_sf"/>
</dbReference>
<gene>
    <name evidence="2" type="ORF">SAMN04488528_1004160</name>
</gene>
<dbReference type="RefSeq" id="WP_090039013.1">
    <property type="nucleotide sequence ID" value="NZ_FOKI01000004.1"/>
</dbReference>
<reference evidence="2 3" key="1">
    <citation type="submission" date="2016-10" db="EMBL/GenBank/DDBJ databases">
        <authorList>
            <person name="de Groot N.N."/>
        </authorList>
    </citation>
    <scope>NUCLEOTIDE SEQUENCE [LARGE SCALE GENOMIC DNA]</scope>
    <source>
        <strain evidence="2 3">DSM 12271</strain>
    </source>
</reference>
<feature type="domain" description="FHA" evidence="1">
    <location>
        <begin position="27"/>
        <end position="78"/>
    </location>
</feature>
<dbReference type="Pfam" id="PF00498">
    <property type="entry name" value="FHA"/>
    <property type="match status" value="1"/>
</dbReference>